<evidence type="ECO:0000256" key="5">
    <source>
        <dbReference type="ARBA" id="ARBA00022777"/>
    </source>
</evidence>
<evidence type="ECO:0000259" key="13">
    <source>
        <dbReference type="PROSITE" id="PS51178"/>
    </source>
</evidence>
<evidence type="ECO:0000256" key="11">
    <source>
        <dbReference type="SAM" id="Phobius"/>
    </source>
</evidence>
<feature type="compositionally biased region" description="Polar residues" evidence="10">
    <location>
        <begin position="589"/>
        <end position="600"/>
    </location>
</feature>
<dbReference type="Gene3D" id="3.30.10.20">
    <property type="match status" value="3"/>
</dbReference>
<keyword evidence="4 9" id="KW-0547">Nucleotide-binding</keyword>
<dbReference type="PANTHER" id="PTHR24348">
    <property type="entry name" value="SERINE/THREONINE-PROTEIN KINASE UNC-51-RELATED"/>
    <property type="match status" value="1"/>
</dbReference>
<dbReference type="SMART" id="SM00220">
    <property type="entry name" value="S_TKc"/>
    <property type="match status" value="1"/>
</dbReference>
<comment type="catalytic activity">
    <reaction evidence="7">
        <text>L-threonyl-[protein] + ATP = O-phospho-L-threonyl-[protein] + ADP + H(+)</text>
        <dbReference type="Rhea" id="RHEA:46608"/>
        <dbReference type="Rhea" id="RHEA-COMP:11060"/>
        <dbReference type="Rhea" id="RHEA-COMP:11605"/>
        <dbReference type="ChEBI" id="CHEBI:15378"/>
        <dbReference type="ChEBI" id="CHEBI:30013"/>
        <dbReference type="ChEBI" id="CHEBI:30616"/>
        <dbReference type="ChEBI" id="CHEBI:61977"/>
        <dbReference type="ChEBI" id="CHEBI:456216"/>
        <dbReference type="EC" id="2.7.11.1"/>
    </reaction>
</comment>
<dbReference type="NCBIfam" id="NF033483">
    <property type="entry name" value="PknB_PASTA_kin"/>
    <property type="match status" value="1"/>
</dbReference>
<name>H3NND5_9FIRM</name>
<dbReference type="Gene3D" id="3.30.200.20">
    <property type="entry name" value="Phosphorylase Kinase, domain 1"/>
    <property type="match status" value="1"/>
</dbReference>
<dbReference type="RefSeq" id="WP_005398243.1">
    <property type="nucleotide sequence ID" value="NZ_JH601088.1"/>
</dbReference>
<dbReference type="InterPro" id="IPR045269">
    <property type="entry name" value="Atg1-like"/>
</dbReference>
<evidence type="ECO:0000256" key="6">
    <source>
        <dbReference type="ARBA" id="ARBA00022840"/>
    </source>
</evidence>
<dbReference type="PROSITE" id="PS50011">
    <property type="entry name" value="PROTEIN_KINASE_DOM"/>
    <property type="match status" value="1"/>
</dbReference>
<dbReference type="GO" id="GO:0005737">
    <property type="term" value="C:cytoplasm"/>
    <property type="evidence" value="ECO:0007669"/>
    <property type="project" value="TreeGrafter"/>
</dbReference>
<feature type="compositionally biased region" description="Basic and acidic residues" evidence="10">
    <location>
        <begin position="567"/>
        <end position="582"/>
    </location>
</feature>
<dbReference type="PROSITE" id="PS00108">
    <property type="entry name" value="PROTEIN_KINASE_ST"/>
    <property type="match status" value="1"/>
</dbReference>
<feature type="transmembrane region" description="Helical" evidence="11">
    <location>
        <begin position="327"/>
        <end position="344"/>
    </location>
</feature>
<dbReference type="CDD" id="cd06577">
    <property type="entry name" value="PASTA_pknB"/>
    <property type="match status" value="3"/>
</dbReference>
<keyword evidence="6 9" id="KW-0067">ATP-binding</keyword>
<dbReference type="Gene3D" id="1.10.510.10">
    <property type="entry name" value="Transferase(Phosphotransferase) domain 1"/>
    <property type="match status" value="1"/>
</dbReference>
<evidence type="ECO:0000256" key="1">
    <source>
        <dbReference type="ARBA" id="ARBA00012513"/>
    </source>
</evidence>
<keyword evidence="11" id="KW-0472">Membrane</keyword>
<dbReference type="InterPro" id="IPR008271">
    <property type="entry name" value="Ser/Thr_kinase_AS"/>
</dbReference>
<dbReference type="PATRIC" id="fig|883114.3.peg.836"/>
<reference evidence="14 15" key="1">
    <citation type="submission" date="2012-01" db="EMBL/GenBank/DDBJ databases">
        <title>The Genome Sequence of Helcococcus kunzii ATCC 51366.</title>
        <authorList>
            <consortium name="The Broad Institute Genome Sequencing Platform"/>
            <person name="Earl A."/>
            <person name="Ward D."/>
            <person name="Feldgarden M."/>
            <person name="Gevers D."/>
            <person name="Huys G."/>
            <person name="Young S.K."/>
            <person name="Zeng Q."/>
            <person name="Gargeya S."/>
            <person name="Fitzgerald M."/>
            <person name="Haas B."/>
            <person name="Abouelleil A."/>
            <person name="Alvarado L."/>
            <person name="Arachchi H.M."/>
            <person name="Berlin A."/>
            <person name="Chapman S.B."/>
            <person name="Gearin G."/>
            <person name="Goldberg J."/>
            <person name="Griggs A."/>
            <person name="Gujja S."/>
            <person name="Hansen M."/>
            <person name="Heiman D."/>
            <person name="Howarth C."/>
            <person name="Larimer J."/>
            <person name="Lui A."/>
            <person name="MacDonald P.J.P."/>
            <person name="McCowen C."/>
            <person name="Montmayeur A."/>
            <person name="Murphy C."/>
            <person name="Neiman D."/>
            <person name="Pearson M."/>
            <person name="Priest M."/>
            <person name="Roberts A."/>
            <person name="Saif S."/>
            <person name="Shea T."/>
            <person name="Sisk P."/>
            <person name="Stolte C."/>
            <person name="Sykes S."/>
            <person name="Wortman J."/>
            <person name="Nusbaum C."/>
            <person name="Birren B."/>
        </authorList>
    </citation>
    <scope>NUCLEOTIDE SEQUENCE [LARGE SCALE GENOMIC DNA]</scope>
    <source>
        <strain evidence="14 15">ATCC 51366</strain>
    </source>
</reference>
<dbReference type="eggNOG" id="COG0515">
    <property type="taxonomic scope" value="Bacteria"/>
</dbReference>
<organism evidence="14 15">
    <name type="scientific">Helcococcus kunzii ATCC 51366</name>
    <dbReference type="NCBI Taxonomy" id="883114"/>
    <lineage>
        <taxon>Bacteria</taxon>
        <taxon>Bacillati</taxon>
        <taxon>Bacillota</taxon>
        <taxon>Tissierellia</taxon>
        <taxon>Tissierellales</taxon>
        <taxon>Peptoniphilaceae</taxon>
        <taxon>Helcococcus</taxon>
    </lineage>
</organism>
<proteinExistence type="predicted"/>
<dbReference type="InterPro" id="IPR017441">
    <property type="entry name" value="Protein_kinase_ATP_BS"/>
</dbReference>
<evidence type="ECO:0000313" key="15">
    <source>
        <dbReference type="Proteomes" id="UP000004191"/>
    </source>
</evidence>
<dbReference type="AlphaFoldDB" id="H3NND5"/>
<dbReference type="PROSITE" id="PS00107">
    <property type="entry name" value="PROTEIN_KINASE_ATP"/>
    <property type="match status" value="1"/>
</dbReference>
<dbReference type="InterPro" id="IPR005543">
    <property type="entry name" value="PASTA_dom"/>
</dbReference>
<dbReference type="EMBL" id="AGEI01000021">
    <property type="protein sequence ID" value="EHR33910.1"/>
    <property type="molecule type" value="Genomic_DNA"/>
</dbReference>
<evidence type="ECO:0000256" key="8">
    <source>
        <dbReference type="ARBA" id="ARBA00048679"/>
    </source>
</evidence>
<dbReference type="InterPro" id="IPR011009">
    <property type="entry name" value="Kinase-like_dom_sf"/>
</dbReference>
<dbReference type="FunFam" id="3.30.200.20:FF:000035">
    <property type="entry name" value="Serine/threonine protein kinase Stk1"/>
    <property type="match status" value="1"/>
</dbReference>
<dbReference type="GeneID" id="96998842"/>
<feature type="domain" description="Protein kinase" evidence="12">
    <location>
        <begin position="10"/>
        <end position="280"/>
    </location>
</feature>
<comment type="catalytic activity">
    <reaction evidence="8">
        <text>L-seryl-[protein] + ATP = O-phospho-L-seryl-[protein] + ADP + H(+)</text>
        <dbReference type="Rhea" id="RHEA:17989"/>
        <dbReference type="Rhea" id="RHEA-COMP:9863"/>
        <dbReference type="Rhea" id="RHEA-COMP:11604"/>
        <dbReference type="ChEBI" id="CHEBI:15378"/>
        <dbReference type="ChEBI" id="CHEBI:29999"/>
        <dbReference type="ChEBI" id="CHEBI:30616"/>
        <dbReference type="ChEBI" id="CHEBI:83421"/>
        <dbReference type="ChEBI" id="CHEBI:456216"/>
        <dbReference type="EC" id="2.7.11.1"/>
    </reaction>
</comment>
<dbReference type="EC" id="2.7.11.1" evidence="1"/>
<feature type="domain" description="PASTA" evidence="13">
    <location>
        <begin position="495"/>
        <end position="562"/>
    </location>
</feature>
<accession>H3NND5</accession>
<dbReference type="PANTHER" id="PTHR24348:SF71">
    <property type="entry name" value="PROTEIN KINASE DOMAIN-CONTAINING PROTEIN"/>
    <property type="match status" value="1"/>
</dbReference>
<keyword evidence="15" id="KW-1185">Reference proteome</keyword>
<dbReference type="FunFam" id="1.10.510.10:FF:000021">
    <property type="entry name" value="Serine/threonine protein kinase"/>
    <property type="match status" value="1"/>
</dbReference>
<feature type="domain" description="PASTA" evidence="13">
    <location>
        <begin position="358"/>
        <end position="425"/>
    </location>
</feature>
<evidence type="ECO:0000256" key="2">
    <source>
        <dbReference type="ARBA" id="ARBA00022527"/>
    </source>
</evidence>
<keyword evidence="3" id="KW-0808">Transferase</keyword>
<keyword evidence="2" id="KW-0723">Serine/threonine-protein kinase</keyword>
<evidence type="ECO:0000256" key="9">
    <source>
        <dbReference type="PROSITE-ProRule" id="PRU10141"/>
    </source>
</evidence>
<dbReference type="Proteomes" id="UP000004191">
    <property type="component" value="Unassembled WGS sequence"/>
</dbReference>
<dbReference type="PROSITE" id="PS51178">
    <property type="entry name" value="PASTA"/>
    <property type="match status" value="3"/>
</dbReference>
<protein>
    <recommendedName>
        <fullName evidence="1">non-specific serine/threonine protein kinase</fullName>
        <ecNumber evidence="1">2.7.11.1</ecNumber>
    </recommendedName>
</protein>
<feature type="binding site" evidence="9">
    <location>
        <position position="39"/>
    </location>
    <ligand>
        <name>ATP</name>
        <dbReference type="ChEBI" id="CHEBI:30616"/>
    </ligand>
</feature>
<comment type="caution">
    <text evidence="14">The sequence shown here is derived from an EMBL/GenBank/DDBJ whole genome shotgun (WGS) entry which is preliminary data.</text>
</comment>
<feature type="region of interest" description="Disordered" evidence="10">
    <location>
        <begin position="559"/>
        <end position="604"/>
    </location>
</feature>
<evidence type="ECO:0000256" key="10">
    <source>
        <dbReference type="SAM" id="MobiDB-lite"/>
    </source>
</evidence>
<dbReference type="Pfam" id="PF03793">
    <property type="entry name" value="PASTA"/>
    <property type="match status" value="3"/>
</dbReference>
<evidence type="ECO:0000313" key="14">
    <source>
        <dbReference type="EMBL" id="EHR33910.1"/>
    </source>
</evidence>
<dbReference type="Pfam" id="PF00069">
    <property type="entry name" value="Pkinase"/>
    <property type="match status" value="1"/>
</dbReference>
<dbReference type="SUPFAM" id="SSF56112">
    <property type="entry name" value="Protein kinase-like (PK-like)"/>
    <property type="match status" value="1"/>
</dbReference>
<dbReference type="STRING" id="883114.HMPREF9709_00846"/>
<keyword evidence="11" id="KW-1133">Transmembrane helix</keyword>
<sequence>MNGKLLNKRYRINNIIGTGGMAIVYDGYDTLLNREVAIKILKESFAEDEKFFDRLKDEAKASASLTDENIVQIFDIATTQINGKSVDYIVMEKIKGPTLKEIINEKAPLDEKTIINYALQISKALQTAHLNGLVHRDIKPANILLHKDGKLKVADFGIARVVTDATLTYTSSILGTVHYISPEQAKGQTIDARSDLYSLGVVLYEMATGKVPFDGDSPVSIAVKHIQDAPEVVSSINKNISEDLAFVINKLLEKNPNDRYKTASNLIIDLNRISTGNKILDKDQTVLINTIPDKKEEKDTAKHAVVYKSKKQDKVEEKENKKNNKKFFMILAILVLSLLLFFVLKETYSKIFPEETQDEMGVNVPSVIDVTEEAAIKLLKEYGFRVSIKERVFDPNIIEGYVVDQSIKPNRIADKGDLIELTISKGKEMVKVPNIVGFDLDNIQNIIKQYGLEIGQTSYEDSKEPENQIIKQIPKEGEYVDKGSKIDIVLSKGQGEVLVDVPNLIGLSQSIALQTIRDAGLIPGEVKQEYSNSEFENDVIKQSIEPGEQVSKGTTIQITISLGPKETIPETPKETETDKETPNETDTTQETNPDAGQETATDPKMKSYLFNLTVPKNLKKVTFNVKINDTKNNKVIYDKNVSVKDADANGKIQVNVTALPNAKFEVLYDGKKADVNYE</sequence>
<dbReference type="OrthoDB" id="9788659at2"/>
<feature type="domain" description="PASTA" evidence="13">
    <location>
        <begin position="426"/>
        <end position="492"/>
    </location>
</feature>
<keyword evidence="5" id="KW-0418">Kinase</keyword>
<dbReference type="GO" id="GO:0005524">
    <property type="term" value="F:ATP binding"/>
    <property type="evidence" value="ECO:0007669"/>
    <property type="project" value="UniProtKB-UniRule"/>
</dbReference>
<dbReference type="CDD" id="cd14014">
    <property type="entry name" value="STKc_PknB_like"/>
    <property type="match status" value="1"/>
</dbReference>
<dbReference type="HOGENOM" id="CLU_000288_135_2_9"/>
<evidence type="ECO:0000256" key="4">
    <source>
        <dbReference type="ARBA" id="ARBA00022741"/>
    </source>
</evidence>
<evidence type="ECO:0000259" key="12">
    <source>
        <dbReference type="PROSITE" id="PS50011"/>
    </source>
</evidence>
<dbReference type="SMART" id="SM00740">
    <property type="entry name" value="PASTA"/>
    <property type="match status" value="3"/>
</dbReference>
<gene>
    <name evidence="14" type="ORF">HMPREF9709_00846</name>
</gene>
<evidence type="ECO:0000256" key="3">
    <source>
        <dbReference type="ARBA" id="ARBA00022679"/>
    </source>
</evidence>
<evidence type="ECO:0000256" key="7">
    <source>
        <dbReference type="ARBA" id="ARBA00047899"/>
    </source>
</evidence>
<dbReference type="GO" id="GO:0004674">
    <property type="term" value="F:protein serine/threonine kinase activity"/>
    <property type="evidence" value="ECO:0007669"/>
    <property type="project" value="UniProtKB-KW"/>
</dbReference>
<dbReference type="InterPro" id="IPR000719">
    <property type="entry name" value="Prot_kinase_dom"/>
</dbReference>
<keyword evidence="11" id="KW-0812">Transmembrane</keyword>